<protein>
    <submittedName>
        <fullName evidence="1">Uncharacterized protein</fullName>
    </submittedName>
</protein>
<evidence type="ECO:0000313" key="1">
    <source>
        <dbReference type="EMBL" id="RWT23701.1"/>
    </source>
</evidence>
<evidence type="ECO:0000313" key="2">
    <source>
        <dbReference type="Proteomes" id="UP000288843"/>
    </source>
</evidence>
<sequence>MKLPVCPKCGLAPEFYWRDYRFGSCSGALKCPYDHYRVQESYWAGSRKKAKQNLEEKWIAETGVKNG</sequence>
<dbReference type="AlphaFoldDB" id="A0A443VQ21"/>
<reference evidence="1 2" key="1">
    <citation type="submission" date="2018-06" db="EMBL/GenBank/DDBJ databases">
        <title>Carbapenemase-producing Enterobacteriaceae present in wastewater treatment plant effluent and nearby surface waters in the US.</title>
        <authorList>
            <person name="Mathys D.A."/>
            <person name="Mollenkopf D.F."/>
            <person name="Feicht S.M."/>
            <person name="Adams R.J."/>
            <person name="Albers A.L."/>
            <person name="Stuever D.M."/>
            <person name="Daniels J.B."/>
            <person name="Wittum T.E."/>
        </authorList>
    </citation>
    <scope>NUCLEOTIDE SEQUENCE [LARGE SCALE GENOMIC DNA]</scope>
    <source>
        <strain evidence="1 2">GEO_47_Down_B</strain>
    </source>
</reference>
<proteinExistence type="predicted"/>
<gene>
    <name evidence="1" type="ORF">DN603_08520</name>
</gene>
<comment type="caution">
    <text evidence="1">The sequence shown here is derived from an EMBL/GenBank/DDBJ whole genome shotgun (WGS) entry which is preliminary data.</text>
</comment>
<accession>A0A443VQ21</accession>
<dbReference type="Proteomes" id="UP000288843">
    <property type="component" value="Unassembled WGS sequence"/>
</dbReference>
<dbReference type="EMBL" id="QKOX01000007">
    <property type="protein sequence ID" value="RWT23701.1"/>
    <property type="molecule type" value="Genomic_DNA"/>
</dbReference>
<name>A0A443VQ21_RAOPL</name>
<organism evidence="1 2">
    <name type="scientific">Raoultella planticola</name>
    <name type="common">Klebsiella planticola</name>
    <dbReference type="NCBI Taxonomy" id="575"/>
    <lineage>
        <taxon>Bacteria</taxon>
        <taxon>Pseudomonadati</taxon>
        <taxon>Pseudomonadota</taxon>
        <taxon>Gammaproteobacteria</taxon>
        <taxon>Enterobacterales</taxon>
        <taxon>Enterobacteriaceae</taxon>
        <taxon>Klebsiella/Raoultella group</taxon>
        <taxon>Raoultella</taxon>
    </lineage>
</organism>